<feature type="compositionally biased region" description="Basic residues" evidence="1">
    <location>
        <begin position="9"/>
        <end position="24"/>
    </location>
</feature>
<dbReference type="AlphaFoldDB" id="A0A6J4PEC9"/>
<proteinExistence type="predicted"/>
<gene>
    <name evidence="2" type="ORF">AVDCRST_MAG15-1565</name>
</gene>
<organism evidence="2">
    <name type="scientific">uncultured Rubellimicrobium sp</name>
    <dbReference type="NCBI Taxonomy" id="543078"/>
    <lineage>
        <taxon>Bacteria</taxon>
        <taxon>Pseudomonadati</taxon>
        <taxon>Pseudomonadota</taxon>
        <taxon>Alphaproteobacteria</taxon>
        <taxon>Rhodobacterales</taxon>
        <taxon>Roseobacteraceae</taxon>
        <taxon>Rubellimicrobium</taxon>
        <taxon>environmental samples</taxon>
    </lineage>
</organism>
<evidence type="ECO:0000256" key="1">
    <source>
        <dbReference type="SAM" id="MobiDB-lite"/>
    </source>
</evidence>
<sequence>EGASAHHGPDRHRLRHRAPARRGYRLLPARPQHERPRRLHRHPAPTPHGAGGGSASGLGRHPGQWNRPGTL</sequence>
<feature type="region of interest" description="Disordered" evidence="1">
    <location>
        <begin position="1"/>
        <end position="71"/>
    </location>
</feature>
<feature type="non-terminal residue" evidence="2">
    <location>
        <position position="1"/>
    </location>
</feature>
<accession>A0A6J4PEC9</accession>
<reference evidence="2" key="1">
    <citation type="submission" date="2020-02" db="EMBL/GenBank/DDBJ databases">
        <authorList>
            <person name="Meier V. D."/>
        </authorList>
    </citation>
    <scope>NUCLEOTIDE SEQUENCE</scope>
    <source>
        <strain evidence="2">AVDCRST_MAG15</strain>
    </source>
</reference>
<feature type="non-terminal residue" evidence="2">
    <location>
        <position position="71"/>
    </location>
</feature>
<protein>
    <submittedName>
        <fullName evidence="2">Uncharacterized protein</fullName>
    </submittedName>
</protein>
<dbReference type="EMBL" id="CADCUU010000224">
    <property type="protein sequence ID" value="CAA9410527.1"/>
    <property type="molecule type" value="Genomic_DNA"/>
</dbReference>
<evidence type="ECO:0000313" key="2">
    <source>
        <dbReference type="EMBL" id="CAA9410527.1"/>
    </source>
</evidence>
<name>A0A6J4PEC9_9RHOB</name>